<proteinExistence type="predicted"/>
<dbReference type="Pfam" id="PF00990">
    <property type="entry name" value="GGDEF"/>
    <property type="match status" value="1"/>
</dbReference>
<dbReference type="InterPro" id="IPR029787">
    <property type="entry name" value="Nucleotide_cyclase"/>
</dbReference>
<comment type="caution">
    <text evidence="4">The sequence shown here is derived from an EMBL/GenBank/DDBJ whole genome shotgun (WGS) entry which is preliminary data.</text>
</comment>
<keyword evidence="1" id="KW-0812">Transmembrane</keyword>
<dbReference type="GO" id="GO:0071111">
    <property type="term" value="F:cyclic-guanylate-specific phosphodiesterase activity"/>
    <property type="evidence" value="ECO:0007669"/>
    <property type="project" value="InterPro"/>
</dbReference>
<evidence type="ECO:0000256" key="1">
    <source>
        <dbReference type="SAM" id="Phobius"/>
    </source>
</evidence>
<dbReference type="CDD" id="cd12914">
    <property type="entry name" value="PDC1_DGC_like"/>
    <property type="match status" value="1"/>
</dbReference>
<keyword evidence="1" id="KW-1133">Transmembrane helix</keyword>
<dbReference type="Gene3D" id="3.20.20.450">
    <property type="entry name" value="EAL domain"/>
    <property type="match status" value="1"/>
</dbReference>
<dbReference type="InterPro" id="IPR035919">
    <property type="entry name" value="EAL_sf"/>
</dbReference>
<dbReference type="Gene3D" id="3.30.450.20">
    <property type="entry name" value="PAS domain"/>
    <property type="match status" value="1"/>
</dbReference>
<dbReference type="SUPFAM" id="SSF141868">
    <property type="entry name" value="EAL domain-like"/>
    <property type="match status" value="1"/>
</dbReference>
<dbReference type="CDD" id="cd01948">
    <property type="entry name" value="EAL"/>
    <property type="match status" value="1"/>
</dbReference>
<feature type="domain" description="EAL" evidence="2">
    <location>
        <begin position="520"/>
        <end position="776"/>
    </location>
</feature>
<dbReference type="SMART" id="SM00052">
    <property type="entry name" value="EAL"/>
    <property type="match status" value="1"/>
</dbReference>
<dbReference type="NCBIfam" id="TIGR00254">
    <property type="entry name" value="GGDEF"/>
    <property type="match status" value="1"/>
</dbReference>
<feature type="domain" description="GGDEF" evidence="3">
    <location>
        <begin position="373"/>
        <end position="511"/>
    </location>
</feature>
<evidence type="ECO:0008006" key="6">
    <source>
        <dbReference type="Google" id="ProtNLM"/>
    </source>
</evidence>
<dbReference type="eggNOG" id="COG5001">
    <property type="taxonomic scope" value="Bacteria"/>
</dbReference>
<sequence length="781" mass="84298">MWSVLRRSISLRVRITLGMAGFGIATGAFMSAVIDRQLEKELEPAARGRLQAIAGEVAAVLDQNLHRHAQELALLSTMMVSDSPSDLPSRAQLRKLVDLFRSHQPACAWIGVADPAGRVVAASSGMLEGVDVSKRPWHAAGLRSTHVSDPHAALLLARLLPAAPDGDAPRFVDIAMPLRDSQGTTTGVLAMHLYWHWLDSLVTEAADRHKSTPVEIRILDRSGKDLAAGNGAPSPQRLAVDTEEPGWLSDRVVLGVSEETTALGWSVLVRQRRSDVLAPLDRQRHSMMLLAPVLSLLFAAGTWIIAGRLVRPVLRLAERARQHAGAPVAEGESETQLMDRALLRLAQTDRLTGVANNTHLSEQLAALTPQPEGWAALVLINIDDFSIFNSSQGRANGDRLLCALAQQISSLARPGDLVARTGGGEFTVLLRGLGHDAPAAIDVALDLALRIDSASRTSLAPEAGSEPIGLSRGVLVFQPGSATADEMLKNVEIAAREAKRQGGARAVVFSADLKARFDSAIQLERELRLAIEHGGLSLVLHYQPQIDRDGHCLGAETLVRWNHPEHGMIAPARFIPLAEETGLIVPLGSWVLESACRQLASWAAQPEMRHLVLAVNVSAHELALPDYPDRVANLISRTGADPRRLKLELTETVLASDLDGLVQRMIRLRSLGVGLSMDDFGTGFSSLNYLSRLPIDQLKIDQSFTRELVRAGHAASIVRTIVALGQGLGLSVIAEGVETESQRSALIELGCSLFQGYLLGRPMPLDAFERQVRAHQALTPP</sequence>
<dbReference type="SUPFAM" id="SSF55073">
    <property type="entry name" value="Nucleotide cyclase"/>
    <property type="match status" value="1"/>
</dbReference>
<reference evidence="4 5" key="1">
    <citation type="journal article" date="2014" name="FEMS Microbiol. Ecol.">
        <title>Sphaerotilus natans encrusted with nanoball-shaped Fe(III) oxide minerals formed by nitrate-reducing mixotrophic Fe(II) oxidation.</title>
        <authorList>
            <person name="Park S."/>
            <person name="Kim D.H."/>
            <person name="Lee J.H."/>
            <person name="Hur H.G."/>
        </authorList>
    </citation>
    <scope>NUCLEOTIDE SEQUENCE [LARGE SCALE GENOMIC DNA]</scope>
    <source>
        <strain evidence="4 5">DSM 6575</strain>
    </source>
</reference>
<dbReference type="Pfam" id="PF00563">
    <property type="entry name" value="EAL"/>
    <property type="match status" value="1"/>
</dbReference>
<evidence type="ECO:0000313" key="5">
    <source>
        <dbReference type="Proteomes" id="UP000026714"/>
    </source>
</evidence>
<organism evidence="4 5">
    <name type="scientific">Sphaerotilus natans subsp. natans DSM 6575</name>
    <dbReference type="NCBI Taxonomy" id="1286631"/>
    <lineage>
        <taxon>Bacteria</taxon>
        <taxon>Pseudomonadati</taxon>
        <taxon>Pseudomonadota</taxon>
        <taxon>Betaproteobacteria</taxon>
        <taxon>Burkholderiales</taxon>
        <taxon>Sphaerotilaceae</taxon>
        <taxon>Sphaerotilus</taxon>
    </lineage>
</organism>
<protein>
    <recommendedName>
        <fullName evidence="6">Bifunctional diguanylate cyclase/phosphodiesterase</fullName>
    </recommendedName>
</protein>
<dbReference type="InterPro" id="IPR043128">
    <property type="entry name" value="Rev_trsase/Diguanyl_cyclase"/>
</dbReference>
<dbReference type="Proteomes" id="UP000026714">
    <property type="component" value="Unassembled WGS sequence"/>
</dbReference>
<dbReference type="PROSITE" id="PS50883">
    <property type="entry name" value="EAL"/>
    <property type="match status" value="1"/>
</dbReference>
<dbReference type="InterPro" id="IPR050706">
    <property type="entry name" value="Cyclic-di-GMP_PDE-like"/>
</dbReference>
<dbReference type="InterPro" id="IPR000160">
    <property type="entry name" value="GGDEF_dom"/>
</dbReference>
<evidence type="ECO:0000313" key="4">
    <source>
        <dbReference type="EMBL" id="KDB50784.1"/>
    </source>
</evidence>
<gene>
    <name evidence="4" type="ORF">X805_36250</name>
</gene>
<dbReference type="EMBL" id="AZRA01000113">
    <property type="protein sequence ID" value="KDB50784.1"/>
    <property type="molecule type" value="Genomic_DNA"/>
</dbReference>
<dbReference type="AlphaFoldDB" id="A0A059KHS8"/>
<dbReference type="SMART" id="SM00267">
    <property type="entry name" value="GGDEF"/>
    <property type="match status" value="1"/>
</dbReference>
<accession>A0A059KHS8</accession>
<dbReference type="Gene3D" id="3.30.70.270">
    <property type="match status" value="1"/>
</dbReference>
<dbReference type="CDD" id="cd01949">
    <property type="entry name" value="GGDEF"/>
    <property type="match status" value="1"/>
</dbReference>
<name>A0A059KHS8_9BURK</name>
<dbReference type="InterPro" id="IPR001633">
    <property type="entry name" value="EAL_dom"/>
</dbReference>
<dbReference type="PANTHER" id="PTHR33121:SF70">
    <property type="entry name" value="SIGNALING PROTEIN YKOW"/>
    <property type="match status" value="1"/>
</dbReference>
<dbReference type="STRING" id="34103.SAMN05421778_1443"/>
<keyword evidence="1" id="KW-0472">Membrane</keyword>
<feature type="transmembrane region" description="Helical" evidence="1">
    <location>
        <begin position="15"/>
        <end position="34"/>
    </location>
</feature>
<dbReference type="PROSITE" id="PS50887">
    <property type="entry name" value="GGDEF"/>
    <property type="match status" value="1"/>
</dbReference>
<evidence type="ECO:0000259" key="3">
    <source>
        <dbReference type="PROSITE" id="PS50887"/>
    </source>
</evidence>
<dbReference type="PATRIC" id="fig|1286631.3.peg.3539"/>
<keyword evidence="5" id="KW-1185">Reference proteome</keyword>
<dbReference type="PANTHER" id="PTHR33121">
    <property type="entry name" value="CYCLIC DI-GMP PHOSPHODIESTERASE PDEF"/>
    <property type="match status" value="1"/>
</dbReference>
<evidence type="ECO:0000259" key="2">
    <source>
        <dbReference type="PROSITE" id="PS50883"/>
    </source>
</evidence>